<keyword evidence="3" id="KW-1185">Reference proteome</keyword>
<dbReference type="EMBL" id="JRKL02001810">
    <property type="protein sequence ID" value="KAF3961934.1"/>
    <property type="molecule type" value="Genomic_DNA"/>
</dbReference>
<dbReference type="AlphaFoldDB" id="A0A8J4VUW5"/>
<evidence type="ECO:0000256" key="1">
    <source>
        <dbReference type="SAM" id="SignalP"/>
    </source>
</evidence>
<evidence type="ECO:0000313" key="2">
    <source>
        <dbReference type="EMBL" id="KAF3961934.1"/>
    </source>
</evidence>
<feature type="signal peptide" evidence="1">
    <location>
        <begin position="1"/>
        <end position="16"/>
    </location>
</feature>
<evidence type="ECO:0000313" key="3">
    <source>
        <dbReference type="Proteomes" id="UP000737018"/>
    </source>
</evidence>
<dbReference type="InterPro" id="IPR007877">
    <property type="entry name" value="DUF707"/>
</dbReference>
<dbReference type="Proteomes" id="UP000737018">
    <property type="component" value="Unassembled WGS sequence"/>
</dbReference>
<keyword evidence="1" id="KW-0732">Signal</keyword>
<name>A0A8J4VUW5_9ROSI</name>
<comment type="caution">
    <text evidence="2">The sequence shown here is derived from an EMBL/GenBank/DDBJ whole genome shotgun (WGS) entry which is preliminary data.</text>
</comment>
<organism evidence="2 3">
    <name type="scientific">Castanea mollissima</name>
    <name type="common">Chinese chestnut</name>
    <dbReference type="NCBI Taxonomy" id="60419"/>
    <lineage>
        <taxon>Eukaryota</taxon>
        <taxon>Viridiplantae</taxon>
        <taxon>Streptophyta</taxon>
        <taxon>Embryophyta</taxon>
        <taxon>Tracheophyta</taxon>
        <taxon>Spermatophyta</taxon>
        <taxon>Magnoliopsida</taxon>
        <taxon>eudicotyledons</taxon>
        <taxon>Gunneridae</taxon>
        <taxon>Pentapetalae</taxon>
        <taxon>rosids</taxon>
        <taxon>fabids</taxon>
        <taxon>Fagales</taxon>
        <taxon>Fagaceae</taxon>
        <taxon>Castanea</taxon>
    </lineage>
</organism>
<dbReference type="Pfam" id="PF05212">
    <property type="entry name" value="DUF707"/>
    <property type="match status" value="1"/>
</dbReference>
<sequence>MLVLLTLEYIVHLGLPTLGGNLVSNDSLAPILNENSNSEALAPSDSNNADPRSQVRWQSYAEMRIFEKRWANASKEDSCWIDPYQ</sequence>
<gene>
    <name evidence="2" type="ORF">CMV_013504</name>
</gene>
<protein>
    <submittedName>
        <fullName evidence="2">Uncharacterized protein</fullName>
    </submittedName>
</protein>
<reference evidence="2" key="1">
    <citation type="submission" date="2020-03" db="EMBL/GenBank/DDBJ databases">
        <title>Castanea mollissima Vanexum genome sequencing.</title>
        <authorList>
            <person name="Staton M."/>
        </authorList>
    </citation>
    <scope>NUCLEOTIDE SEQUENCE</scope>
    <source>
        <tissue evidence="2">Leaf</tissue>
    </source>
</reference>
<dbReference type="OrthoDB" id="9985979at2759"/>
<accession>A0A8J4VUW5</accession>
<feature type="chain" id="PRO_5035243726" evidence="1">
    <location>
        <begin position="17"/>
        <end position="85"/>
    </location>
</feature>
<proteinExistence type="predicted"/>